<feature type="chain" id="PRO_5030549296" evidence="1">
    <location>
        <begin position="20"/>
        <end position="322"/>
    </location>
</feature>
<dbReference type="AlphaFoldDB" id="A0A7S7LFY4"/>
<proteinExistence type="predicted"/>
<evidence type="ECO:0000256" key="1">
    <source>
        <dbReference type="SAM" id="SignalP"/>
    </source>
</evidence>
<sequence length="322" mass="36653">MHSLKQIIILVFIIGLTLLNGIESKGYRESRINKVIKIETRSKSNAKSDSNDTCNVNTMHISNFMNTSRWRRIRNKLGTGWDDELIPPLIFCVKILDKPTNTSNSCNRNTFDLILNDGIHKSKNSVVIATVSDILKGEEKCIFVSPCEILRRIYWNDNNFTNSISNLEFNINSTFESISPNQRFISVISIKGLARSLKKAKNPWDNHLKLVQKFKNVQALSLFIPYKPHSKSFISDTCIVKPKVTSIFYGKNKPSVCKFNNCMWNIWIGQLSGEFVNERCTIGKASSKGDYIVGWFSPFAIDSETLGSVKLKMQWNSPEDPN</sequence>
<accession>A0A7S7LFY4</accession>
<feature type="signal peptide" evidence="1">
    <location>
        <begin position="1"/>
        <end position="19"/>
    </location>
</feature>
<evidence type="ECO:0000313" key="3">
    <source>
        <dbReference type="Proteomes" id="UP000593906"/>
    </source>
</evidence>
<protein>
    <submittedName>
        <fullName evidence="2">Uncharacterized protein</fullName>
    </submittedName>
</protein>
<organism evidence="2 3">
    <name type="scientific">Cryptosporidium parvum</name>
    <dbReference type="NCBI Taxonomy" id="5807"/>
    <lineage>
        <taxon>Eukaryota</taxon>
        <taxon>Sar</taxon>
        <taxon>Alveolata</taxon>
        <taxon>Apicomplexa</taxon>
        <taxon>Conoidasida</taxon>
        <taxon>Coccidia</taxon>
        <taxon>Eucoccidiorida</taxon>
        <taxon>Eimeriorina</taxon>
        <taxon>Cryptosporidiidae</taxon>
        <taxon>Cryptosporidium</taxon>
    </lineage>
</organism>
<reference evidence="2 3" key="1">
    <citation type="submission" date="2019-09" db="EMBL/GenBank/DDBJ databases">
        <title>Consistent, comparative and evidence-based genome assembly and annotation for Cryptosporidium parvum, C. hominis and C. tyzzeri.</title>
        <authorList>
            <person name="Baptista R.P."/>
            <person name="Li Y."/>
            <person name="Sateriale A."/>
            <person name="Ansell B."/>
            <person name="Jex A."/>
            <person name="Sanders M."/>
            <person name="Brooks K."/>
            <person name="Tracey A."/>
            <person name="Berriman M."/>
            <person name="Striepen B."/>
            <person name="Cotton J.A."/>
            <person name="Kissinger J.C."/>
        </authorList>
    </citation>
    <scope>NUCLEOTIDE SEQUENCE [LARGE SCALE GENOMIC DNA]</scope>
    <source>
        <strain evidence="2 3">IOWA-ATCC</strain>
    </source>
</reference>
<evidence type="ECO:0000313" key="2">
    <source>
        <dbReference type="EMBL" id="QOY41467.1"/>
    </source>
</evidence>
<name>A0A7S7LFY4_CRYPV</name>
<dbReference type="EMBL" id="CP044418">
    <property type="protein sequence ID" value="QOY41467.1"/>
    <property type="molecule type" value="Genomic_DNA"/>
</dbReference>
<gene>
    <name evidence="2" type="ORF">CPATCC_002023</name>
</gene>
<dbReference type="Proteomes" id="UP000593906">
    <property type="component" value="Chromosome 5"/>
</dbReference>
<dbReference type="VEuPathDB" id="CryptoDB:CPATCC_0022120"/>
<keyword evidence="1" id="KW-0732">Signal</keyword>
<feature type="non-terminal residue" evidence="2">
    <location>
        <position position="322"/>
    </location>
</feature>